<dbReference type="SUPFAM" id="SSF52172">
    <property type="entry name" value="CheY-like"/>
    <property type="match status" value="1"/>
</dbReference>
<sequence>MTKAKILVVDDESDLEFLIKKKFRRQIREGLYDFVFAGNGHEALARLQEETDIDMVLSDINMPEMDGLTLLVRLNEMSPLIKAVIVSAYGDMGNIRTAMNRGAFDFICKPVDFDDLEVTMQKTIRHVQQLRDTLQAIKENNILKMYVDENVLNFMSRREFETALTDNETIDGTVVFVDICGFTAITEREPADTVVRLINKYFDVMVKAIIGQGGYVDKFMGDAVMAVFREEYHLDRAIEASLAVRSQIEQMKEALPGQPMFLPKVSIGINTGEMVSGNIGAATLRRLDYTVIGDTVNTAQRLQSTAKAGQIVISEATYEKVKESFHCERIGEVILKNKSNPVVIYEVLE</sequence>
<evidence type="ECO:0000256" key="1">
    <source>
        <dbReference type="PROSITE-ProRule" id="PRU00169"/>
    </source>
</evidence>
<gene>
    <name evidence="4" type="ORF">GCM10023187_23970</name>
</gene>
<evidence type="ECO:0000259" key="2">
    <source>
        <dbReference type="PROSITE" id="PS50110"/>
    </source>
</evidence>
<dbReference type="Proteomes" id="UP001500936">
    <property type="component" value="Unassembled WGS sequence"/>
</dbReference>
<dbReference type="PROSITE" id="PS50110">
    <property type="entry name" value="RESPONSE_REGULATORY"/>
    <property type="match status" value="1"/>
</dbReference>
<dbReference type="InterPro" id="IPR050697">
    <property type="entry name" value="Adenylyl/Guanylyl_Cyclase_3/4"/>
</dbReference>
<comment type="caution">
    <text evidence="4">The sequence shown here is derived from an EMBL/GenBank/DDBJ whole genome shotgun (WGS) entry which is preliminary data.</text>
</comment>
<keyword evidence="5" id="KW-1185">Reference proteome</keyword>
<dbReference type="CDD" id="cd17536">
    <property type="entry name" value="REC_YesN-like"/>
    <property type="match status" value="1"/>
</dbReference>
<protein>
    <submittedName>
        <fullName evidence="4">Adenylate/guanylate cyclase domain-containing protein</fullName>
    </submittedName>
</protein>
<dbReference type="CDD" id="cd07302">
    <property type="entry name" value="CHD"/>
    <property type="match status" value="1"/>
</dbReference>
<evidence type="ECO:0000259" key="3">
    <source>
        <dbReference type="PROSITE" id="PS50125"/>
    </source>
</evidence>
<dbReference type="SMART" id="SM00448">
    <property type="entry name" value="REC"/>
    <property type="match status" value="1"/>
</dbReference>
<dbReference type="InterPro" id="IPR011006">
    <property type="entry name" value="CheY-like_superfamily"/>
</dbReference>
<proteinExistence type="predicted"/>
<feature type="domain" description="Guanylate cyclase" evidence="3">
    <location>
        <begin position="173"/>
        <end position="303"/>
    </location>
</feature>
<evidence type="ECO:0000313" key="5">
    <source>
        <dbReference type="Proteomes" id="UP001500936"/>
    </source>
</evidence>
<dbReference type="SUPFAM" id="SSF55073">
    <property type="entry name" value="Nucleotide cyclase"/>
    <property type="match status" value="1"/>
</dbReference>
<dbReference type="PANTHER" id="PTHR43081:SF1">
    <property type="entry name" value="ADENYLATE CYCLASE, TERMINAL-DIFFERENTIATION SPECIFIC"/>
    <property type="match status" value="1"/>
</dbReference>
<accession>A0ABP8KFC4</accession>
<dbReference type="InterPro" id="IPR029787">
    <property type="entry name" value="Nucleotide_cyclase"/>
</dbReference>
<dbReference type="PANTHER" id="PTHR43081">
    <property type="entry name" value="ADENYLATE CYCLASE, TERMINAL-DIFFERENTIATION SPECIFIC-RELATED"/>
    <property type="match status" value="1"/>
</dbReference>
<dbReference type="Gene3D" id="3.40.50.2300">
    <property type="match status" value="1"/>
</dbReference>
<dbReference type="InterPro" id="IPR001054">
    <property type="entry name" value="A/G_cyclase"/>
</dbReference>
<feature type="domain" description="Response regulatory" evidence="2">
    <location>
        <begin position="5"/>
        <end position="124"/>
    </location>
</feature>
<reference evidence="5" key="1">
    <citation type="journal article" date="2019" name="Int. J. Syst. Evol. Microbiol.">
        <title>The Global Catalogue of Microorganisms (GCM) 10K type strain sequencing project: providing services to taxonomists for standard genome sequencing and annotation.</title>
        <authorList>
            <consortium name="The Broad Institute Genomics Platform"/>
            <consortium name="The Broad Institute Genome Sequencing Center for Infectious Disease"/>
            <person name="Wu L."/>
            <person name="Ma J."/>
        </authorList>
    </citation>
    <scope>NUCLEOTIDE SEQUENCE [LARGE SCALE GENOMIC DNA]</scope>
    <source>
        <strain evidence="5">JCM 17925</strain>
    </source>
</reference>
<evidence type="ECO:0000313" key="4">
    <source>
        <dbReference type="EMBL" id="GAA4405524.1"/>
    </source>
</evidence>
<feature type="modified residue" description="4-aspartylphosphate" evidence="1">
    <location>
        <position position="59"/>
    </location>
</feature>
<dbReference type="Gene3D" id="3.30.70.1230">
    <property type="entry name" value="Nucleotide cyclase"/>
    <property type="match status" value="1"/>
</dbReference>
<dbReference type="RefSeq" id="WP_345267348.1">
    <property type="nucleotide sequence ID" value="NZ_BAABHB010000004.1"/>
</dbReference>
<dbReference type="InterPro" id="IPR001789">
    <property type="entry name" value="Sig_transdc_resp-reg_receiver"/>
</dbReference>
<dbReference type="Pfam" id="PF00072">
    <property type="entry name" value="Response_reg"/>
    <property type="match status" value="1"/>
</dbReference>
<organism evidence="4 5">
    <name type="scientific">Nibrella viscosa</name>
    <dbReference type="NCBI Taxonomy" id="1084524"/>
    <lineage>
        <taxon>Bacteria</taxon>
        <taxon>Pseudomonadati</taxon>
        <taxon>Bacteroidota</taxon>
        <taxon>Cytophagia</taxon>
        <taxon>Cytophagales</taxon>
        <taxon>Spirosomataceae</taxon>
        <taxon>Nibrella</taxon>
    </lineage>
</organism>
<dbReference type="PROSITE" id="PS50125">
    <property type="entry name" value="GUANYLATE_CYCLASE_2"/>
    <property type="match status" value="1"/>
</dbReference>
<name>A0ABP8KFC4_9BACT</name>
<keyword evidence="1" id="KW-0597">Phosphoprotein</keyword>
<dbReference type="SMART" id="SM00044">
    <property type="entry name" value="CYCc"/>
    <property type="match status" value="1"/>
</dbReference>
<dbReference type="EMBL" id="BAABHB010000004">
    <property type="protein sequence ID" value="GAA4405524.1"/>
    <property type="molecule type" value="Genomic_DNA"/>
</dbReference>
<dbReference type="Pfam" id="PF00211">
    <property type="entry name" value="Guanylate_cyc"/>
    <property type="match status" value="1"/>
</dbReference>